<feature type="non-terminal residue" evidence="5">
    <location>
        <position position="345"/>
    </location>
</feature>
<feature type="region of interest" description="Disordered" evidence="3">
    <location>
        <begin position="128"/>
        <end position="232"/>
    </location>
</feature>
<feature type="non-terminal residue" evidence="5">
    <location>
        <position position="1"/>
    </location>
</feature>
<name>A0A7L1NHD4_RHICY</name>
<dbReference type="EMBL" id="VXBP01006279">
    <property type="protein sequence ID" value="NXN99311.1"/>
    <property type="molecule type" value="Genomic_DNA"/>
</dbReference>
<dbReference type="SUPFAM" id="SSF50044">
    <property type="entry name" value="SH3-domain"/>
    <property type="match status" value="1"/>
</dbReference>
<protein>
    <submittedName>
        <fullName evidence="5">RUSC1 protein</fullName>
    </submittedName>
</protein>
<dbReference type="Proteomes" id="UP000565785">
    <property type="component" value="Unassembled WGS sequence"/>
</dbReference>
<evidence type="ECO:0000256" key="1">
    <source>
        <dbReference type="ARBA" id="ARBA00022443"/>
    </source>
</evidence>
<gene>
    <name evidence="5" type="primary">Rusc1</name>
    <name evidence="5" type="ORF">RHICYA_R12944</name>
</gene>
<keyword evidence="1 2" id="KW-0728">SH3 domain</keyword>
<evidence type="ECO:0000256" key="2">
    <source>
        <dbReference type="PROSITE-ProRule" id="PRU00192"/>
    </source>
</evidence>
<feature type="region of interest" description="Disordered" evidence="3">
    <location>
        <begin position="17"/>
        <end position="43"/>
    </location>
</feature>
<evidence type="ECO:0000256" key="3">
    <source>
        <dbReference type="SAM" id="MobiDB-lite"/>
    </source>
</evidence>
<sequence>FHLDLLFEHHHLSVEVGASSRRPHPALAPAGPPQGAPGSAAARGLLPGAQVGAALQQTWQHVLRWGDRLGRSWLSGASAETREPAAASRDAGAGAGGWWEQLGQASRIYAAPGNETVSCGWWARLRAATGDPGPGQDAGPPAAPVTEPRGTELQLLQTKAGPDLSGPRPSGSADTSATSSPEDLTLLASAGEDPTAGGKPAAVPLEPRHPVAPPEPELGGPGGLQRSSWLGRLFGAPSPDAVSARSRRPSCWLSPGTGVLAAVAKGLAAEKPSAQEGLRSPSAEPAAAPRAVRALCDHAGAAAGHLSFRRGDVLQLLSTVDEDWIRCGRGDSTGLVPVGYTSLIL</sequence>
<accession>A0A7L1NHD4</accession>
<evidence type="ECO:0000313" key="5">
    <source>
        <dbReference type="EMBL" id="NXN99311.1"/>
    </source>
</evidence>
<organism evidence="5 6">
    <name type="scientific">Rhinopomastus cyanomelas</name>
    <name type="common">Common scimitarbill</name>
    <dbReference type="NCBI Taxonomy" id="113115"/>
    <lineage>
        <taxon>Eukaryota</taxon>
        <taxon>Metazoa</taxon>
        <taxon>Chordata</taxon>
        <taxon>Craniata</taxon>
        <taxon>Vertebrata</taxon>
        <taxon>Euteleostomi</taxon>
        <taxon>Archelosauria</taxon>
        <taxon>Archosauria</taxon>
        <taxon>Dinosauria</taxon>
        <taxon>Saurischia</taxon>
        <taxon>Theropoda</taxon>
        <taxon>Coelurosauria</taxon>
        <taxon>Aves</taxon>
        <taxon>Neognathae</taxon>
        <taxon>Neoaves</taxon>
        <taxon>Telluraves</taxon>
        <taxon>Coraciimorphae</taxon>
        <taxon>Bucerotiformes</taxon>
        <taxon>Rhinopomastidae</taxon>
        <taxon>Rhinopomastus</taxon>
    </lineage>
</organism>
<dbReference type="AlphaFoldDB" id="A0A7L1NHD4"/>
<dbReference type="PROSITE" id="PS50002">
    <property type="entry name" value="SH3"/>
    <property type="match status" value="1"/>
</dbReference>
<dbReference type="InterPro" id="IPR036028">
    <property type="entry name" value="SH3-like_dom_sf"/>
</dbReference>
<reference evidence="5 6" key="1">
    <citation type="submission" date="2019-09" db="EMBL/GenBank/DDBJ databases">
        <title>Bird 10,000 Genomes (B10K) Project - Family phase.</title>
        <authorList>
            <person name="Zhang G."/>
        </authorList>
    </citation>
    <scope>NUCLEOTIDE SEQUENCE [LARGE SCALE GENOMIC DNA]</scope>
    <source>
        <strain evidence="5">B10K-DU-002-35</strain>
        <tissue evidence="5">Muscle</tissue>
    </source>
</reference>
<keyword evidence="6" id="KW-1185">Reference proteome</keyword>
<dbReference type="PANTHER" id="PTHR15591:SF11">
    <property type="entry name" value="AP-4 COMPLEX ACCESSORY SUBUNIT RUSC1"/>
    <property type="match status" value="1"/>
</dbReference>
<proteinExistence type="predicted"/>
<dbReference type="PANTHER" id="PTHR15591">
    <property type="entry name" value="RUN AND SH3 DOMAIN CONTAINING"/>
    <property type="match status" value="1"/>
</dbReference>
<feature type="domain" description="SH3" evidence="4">
    <location>
        <begin position="287"/>
        <end position="345"/>
    </location>
</feature>
<dbReference type="Pfam" id="PF00018">
    <property type="entry name" value="SH3_1"/>
    <property type="match status" value="1"/>
</dbReference>
<dbReference type="Gene3D" id="2.30.30.40">
    <property type="entry name" value="SH3 Domains"/>
    <property type="match status" value="1"/>
</dbReference>
<evidence type="ECO:0000259" key="4">
    <source>
        <dbReference type="PROSITE" id="PS50002"/>
    </source>
</evidence>
<evidence type="ECO:0000313" key="6">
    <source>
        <dbReference type="Proteomes" id="UP000565785"/>
    </source>
</evidence>
<dbReference type="GO" id="GO:0031410">
    <property type="term" value="C:cytoplasmic vesicle"/>
    <property type="evidence" value="ECO:0007669"/>
    <property type="project" value="TreeGrafter"/>
</dbReference>
<dbReference type="InterPro" id="IPR047343">
    <property type="entry name" value="RUSC1_2"/>
</dbReference>
<comment type="caution">
    <text evidence="5">The sequence shown here is derived from an EMBL/GenBank/DDBJ whole genome shotgun (WGS) entry which is preliminary data.</text>
</comment>
<dbReference type="SMART" id="SM00326">
    <property type="entry name" value="SH3"/>
    <property type="match status" value="1"/>
</dbReference>
<feature type="compositionally biased region" description="Polar residues" evidence="3">
    <location>
        <begin position="172"/>
        <end position="182"/>
    </location>
</feature>
<dbReference type="OrthoDB" id="9884296at2759"/>
<feature type="compositionally biased region" description="Low complexity" evidence="3">
    <location>
        <begin position="128"/>
        <end position="140"/>
    </location>
</feature>
<dbReference type="InterPro" id="IPR001452">
    <property type="entry name" value="SH3_domain"/>
</dbReference>